<reference evidence="1" key="1">
    <citation type="journal article" date="2023" name="Mol. Phylogenet. Evol.">
        <title>Genome-scale phylogeny and comparative genomics of the fungal order Sordariales.</title>
        <authorList>
            <person name="Hensen N."/>
            <person name="Bonometti L."/>
            <person name="Westerberg I."/>
            <person name="Brannstrom I.O."/>
            <person name="Guillou S."/>
            <person name="Cros-Aarteil S."/>
            <person name="Calhoun S."/>
            <person name="Haridas S."/>
            <person name="Kuo A."/>
            <person name="Mondo S."/>
            <person name="Pangilinan J."/>
            <person name="Riley R."/>
            <person name="LaButti K."/>
            <person name="Andreopoulos B."/>
            <person name="Lipzen A."/>
            <person name="Chen C."/>
            <person name="Yan M."/>
            <person name="Daum C."/>
            <person name="Ng V."/>
            <person name="Clum A."/>
            <person name="Steindorff A."/>
            <person name="Ohm R.A."/>
            <person name="Martin F."/>
            <person name="Silar P."/>
            <person name="Natvig D.O."/>
            <person name="Lalanne C."/>
            <person name="Gautier V."/>
            <person name="Ament-Velasquez S.L."/>
            <person name="Kruys A."/>
            <person name="Hutchinson M.I."/>
            <person name="Powell A.J."/>
            <person name="Barry K."/>
            <person name="Miller A.N."/>
            <person name="Grigoriev I.V."/>
            <person name="Debuchy R."/>
            <person name="Gladieux P."/>
            <person name="Hiltunen Thoren M."/>
            <person name="Johannesson H."/>
        </authorList>
    </citation>
    <scope>NUCLEOTIDE SEQUENCE</scope>
    <source>
        <strain evidence="1">CBS 731.68</strain>
    </source>
</reference>
<evidence type="ECO:0000313" key="2">
    <source>
        <dbReference type="Proteomes" id="UP001302602"/>
    </source>
</evidence>
<proteinExistence type="predicted"/>
<organism evidence="1 2">
    <name type="scientific">Parathielavia appendiculata</name>
    <dbReference type="NCBI Taxonomy" id="2587402"/>
    <lineage>
        <taxon>Eukaryota</taxon>
        <taxon>Fungi</taxon>
        <taxon>Dikarya</taxon>
        <taxon>Ascomycota</taxon>
        <taxon>Pezizomycotina</taxon>
        <taxon>Sordariomycetes</taxon>
        <taxon>Sordariomycetidae</taxon>
        <taxon>Sordariales</taxon>
        <taxon>Chaetomiaceae</taxon>
        <taxon>Parathielavia</taxon>
    </lineage>
</organism>
<comment type="caution">
    <text evidence="1">The sequence shown here is derived from an EMBL/GenBank/DDBJ whole genome shotgun (WGS) entry which is preliminary data.</text>
</comment>
<keyword evidence="2" id="KW-1185">Reference proteome</keyword>
<name>A0AAN6U2C4_9PEZI</name>
<protein>
    <submittedName>
        <fullName evidence="1">Uncharacterized protein</fullName>
    </submittedName>
</protein>
<accession>A0AAN6U2C4</accession>
<dbReference type="AlphaFoldDB" id="A0AAN6U2C4"/>
<sequence length="301" mass="32087">MTTTGDHAVVHVGDGTAVLAQPLDEGAGGTPLNETGLALDNGFVLPSPLARLVSIGTRSTSHVIRITGATVDWGWNVFGDTKLSALRLGHAVVNDSLIKAARDAKSRRHPQAAEADAAANIERRIEGLNTRIDHAIFWLATGFHSSCRALLEEENRASTVEEIVWDVVVFDNVFEKTTSSHGIGNTASEPGPVSLYDVPARNHSSSYGSMLMGLMGVATSIQIPGLLDDTPEELRSFARHTRCRPEDVLLSSFLDAQGGSDATDSTGSGIPLVHYVSLDHEFKAVVLVFVAPSTLRISSQI</sequence>
<evidence type="ECO:0000313" key="1">
    <source>
        <dbReference type="EMBL" id="KAK4125145.1"/>
    </source>
</evidence>
<dbReference type="Proteomes" id="UP001302602">
    <property type="component" value="Unassembled WGS sequence"/>
</dbReference>
<dbReference type="EMBL" id="MU853226">
    <property type="protein sequence ID" value="KAK4125145.1"/>
    <property type="molecule type" value="Genomic_DNA"/>
</dbReference>
<dbReference type="RefSeq" id="XP_062648916.1">
    <property type="nucleotide sequence ID" value="XM_062795573.1"/>
</dbReference>
<reference evidence="1" key="2">
    <citation type="submission" date="2023-05" db="EMBL/GenBank/DDBJ databases">
        <authorList>
            <consortium name="Lawrence Berkeley National Laboratory"/>
            <person name="Steindorff A."/>
            <person name="Hensen N."/>
            <person name="Bonometti L."/>
            <person name="Westerberg I."/>
            <person name="Brannstrom I.O."/>
            <person name="Guillou S."/>
            <person name="Cros-Aarteil S."/>
            <person name="Calhoun S."/>
            <person name="Haridas S."/>
            <person name="Kuo A."/>
            <person name="Mondo S."/>
            <person name="Pangilinan J."/>
            <person name="Riley R."/>
            <person name="Labutti K."/>
            <person name="Andreopoulos B."/>
            <person name="Lipzen A."/>
            <person name="Chen C."/>
            <person name="Yanf M."/>
            <person name="Daum C."/>
            <person name="Ng V."/>
            <person name="Clum A."/>
            <person name="Ohm R."/>
            <person name="Martin F."/>
            <person name="Silar P."/>
            <person name="Natvig D."/>
            <person name="Lalanne C."/>
            <person name="Gautier V."/>
            <person name="Ament-Velasquez S.L."/>
            <person name="Kruys A."/>
            <person name="Hutchinson M.I."/>
            <person name="Powell A.J."/>
            <person name="Barry K."/>
            <person name="Miller A.N."/>
            <person name="Grigoriev I.V."/>
            <person name="Debuchy R."/>
            <person name="Gladieux P."/>
            <person name="Thoren M.H."/>
            <person name="Johannesson H."/>
        </authorList>
    </citation>
    <scope>NUCLEOTIDE SEQUENCE</scope>
    <source>
        <strain evidence="1">CBS 731.68</strain>
    </source>
</reference>
<gene>
    <name evidence="1" type="ORF">N657DRAFT_670961</name>
</gene>
<dbReference type="GeneID" id="87832341"/>